<sequence length="153" mass="17036">MRRCSMDKARRWLGVGVSMDWHKSNGIMQTTRYERLSMVREKRTVRRKVSPHVSRRLMASLYGGLIVGLGLVEVEARYANGVFSGVVAANTVVVVGGLSLVVMFVSSKAHREGLGIRVADSHIGNHPEGRFTHSETHLEGFIGVYWEKSIQAL</sequence>
<feature type="transmembrane region" description="Helical" evidence="1">
    <location>
        <begin position="78"/>
        <end position="105"/>
    </location>
</feature>
<reference evidence="2" key="2">
    <citation type="submission" date="2022-01" db="EMBL/GenBank/DDBJ databases">
        <authorList>
            <person name="Yamashiro T."/>
            <person name="Shiraishi A."/>
            <person name="Satake H."/>
            <person name="Nakayama K."/>
        </authorList>
    </citation>
    <scope>NUCLEOTIDE SEQUENCE</scope>
</reference>
<accession>A0ABQ5HV21</accession>
<evidence type="ECO:0000313" key="3">
    <source>
        <dbReference type="Proteomes" id="UP001151760"/>
    </source>
</evidence>
<comment type="caution">
    <text evidence="2">The sequence shown here is derived from an EMBL/GenBank/DDBJ whole genome shotgun (WGS) entry which is preliminary data.</text>
</comment>
<reference evidence="2" key="1">
    <citation type="journal article" date="2022" name="Int. J. Mol. Sci.">
        <title>Draft Genome of Tanacetum Coccineum: Genomic Comparison of Closely Related Tanacetum-Family Plants.</title>
        <authorList>
            <person name="Yamashiro T."/>
            <person name="Shiraishi A."/>
            <person name="Nakayama K."/>
            <person name="Satake H."/>
        </authorList>
    </citation>
    <scope>NUCLEOTIDE SEQUENCE</scope>
</reference>
<feature type="transmembrane region" description="Helical" evidence="1">
    <location>
        <begin position="53"/>
        <end position="72"/>
    </location>
</feature>
<evidence type="ECO:0000256" key="1">
    <source>
        <dbReference type="SAM" id="Phobius"/>
    </source>
</evidence>
<keyword evidence="3" id="KW-1185">Reference proteome</keyword>
<organism evidence="2 3">
    <name type="scientific">Tanacetum coccineum</name>
    <dbReference type="NCBI Taxonomy" id="301880"/>
    <lineage>
        <taxon>Eukaryota</taxon>
        <taxon>Viridiplantae</taxon>
        <taxon>Streptophyta</taxon>
        <taxon>Embryophyta</taxon>
        <taxon>Tracheophyta</taxon>
        <taxon>Spermatophyta</taxon>
        <taxon>Magnoliopsida</taxon>
        <taxon>eudicotyledons</taxon>
        <taxon>Gunneridae</taxon>
        <taxon>Pentapetalae</taxon>
        <taxon>asterids</taxon>
        <taxon>campanulids</taxon>
        <taxon>Asterales</taxon>
        <taxon>Asteraceae</taxon>
        <taxon>Asteroideae</taxon>
        <taxon>Anthemideae</taxon>
        <taxon>Anthemidinae</taxon>
        <taxon>Tanacetum</taxon>
    </lineage>
</organism>
<name>A0ABQ5HV21_9ASTR</name>
<gene>
    <name evidence="2" type="ORF">Tco_1080380</name>
</gene>
<keyword evidence="1" id="KW-1133">Transmembrane helix</keyword>
<proteinExistence type="predicted"/>
<keyword evidence="1" id="KW-0472">Membrane</keyword>
<protein>
    <submittedName>
        <fullName evidence="2">Uncharacterized protein</fullName>
    </submittedName>
</protein>
<dbReference type="EMBL" id="BQNB010020027">
    <property type="protein sequence ID" value="GJT91535.1"/>
    <property type="molecule type" value="Genomic_DNA"/>
</dbReference>
<evidence type="ECO:0000313" key="2">
    <source>
        <dbReference type="EMBL" id="GJT91535.1"/>
    </source>
</evidence>
<keyword evidence="1" id="KW-0812">Transmembrane</keyword>
<dbReference type="Proteomes" id="UP001151760">
    <property type="component" value="Unassembled WGS sequence"/>
</dbReference>